<reference evidence="6" key="2">
    <citation type="submission" date="2025-08" db="UniProtKB">
        <authorList>
            <consortium name="RefSeq"/>
        </authorList>
    </citation>
    <scope>IDENTIFICATION</scope>
</reference>
<comment type="similarity">
    <text evidence="1">Belongs to the UDP-glycosyltransferase family.</text>
</comment>
<evidence type="ECO:0000256" key="4">
    <source>
        <dbReference type="SAM" id="Phobius"/>
    </source>
</evidence>
<evidence type="ECO:0000256" key="3">
    <source>
        <dbReference type="ARBA" id="ARBA00022679"/>
    </source>
</evidence>
<keyword evidence="3" id="KW-0808">Transferase</keyword>
<dbReference type="GeneID" id="112045604"/>
<dbReference type="InterPro" id="IPR002213">
    <property type="entry name" value="UDP_glucos_trans"/>
</dbReference>
<protein>
    <submittedName>
        <fullName evidence="6">UDP-glucuronosyltransferase 1A5</fullName>
    </submittedName>
</protein>
<keyword evidence="4" id="KW-1133">Transmembrane helix</keyword>
<keyword evidence="4" id="KW-0812">Transmembrane</keyword>
<evidence type="ECO:0000256" key="2">
    <source>
        <dbReference type="ARBA" id="ARBA00022676"/>
    </source>
</evidence>
<dbReference type="PANTHER" id="PTHR48043">
    <property type="entry name" value="EG:EG0003.4 PROTEIN-RELATED"/>
    <property type="match status" value="1"/>
</dbReference>
<dbReference type="RefSeq" id="XP_052741719.1">
    <property type="nucleotide sequence ID" value="XM_052885759.1"/>
</dbReference>
<proteinExistence type="inferred from homology"/>
<organism evidence="5 6">
    <name type="scientific">Bicyclus anynana</name>
    <name type="common">Squinting bush brown butterfly</name>
    <dbReference type="NCBI Taxonomy" id="110368"/>
    <lineage>
        <taxon>Eukaryota</taxon>
        <taxon>Metazoa</taxon>
        <taxon>Ecdysozoa</taxon>
        <taxon>Arthropoda</taxon>
        <taxon>Hexapoda</taxon>
        <taxon>Insecta</taxon>
        <taxon>Pterygota</taxon>
        <taxon>Neoptera</taxon>
        <taxon>Endopterygota</taxon>
        <taxon>Lepidoptera</taxon>
        <taxon>Glossata</taxon>
        <taxon>Ditrysia</taxon>
        <taxon>Papilionoidea</taxon>
        <taxon>Nymphalidae</taxon>
        <taxon>Satyrinae</taxon>
        <taxon>Satyrini</taxon>
        <taxon>Mycalesina</taxon>
        <taxon>Bicyclus</taxon>
    </lineage>
</organism>
<dbReference type="PANTHER" id="PTHR48043:SF145">
    <property type="entry name" value="FI06409P-RELATED"/>
    <property type="match status" value="1"/>
</dbReference>
<gene>
    <name evidence="6" type="primary">LOC112045604</name>
</gene>
<feature type="transmembrane region" description="Helical" evidence="4">
    <location>
        <begin position="99"/>
        <end position="122"/>
    </location>
</feature>
<name>A0ABM3LRK8_BICAN</name>
<reference evidence="5" key="1">
    <citation type="submission" date="2025-05" db="UniProtKB">
        <authorList>
            <consortium name="RefSeq"/>
        </authorList>
    </citation>
    <scope>NUCLEOTIDE SEQUENCE [LARGE SCALE GENOMIC DNA]</scope>
</reference>
<dbReference type="InterPro" id="IPR050271">
    <property type="entry name" value="UDP-glycosyltransferase"/>
</dbReference>
<evidence type="ECO:0000313" key="6">
    <source>
        <dbReference type="RefSeq" id="XP_052741719.1"/>
    </source>
</evidence>
<evidence type="ECO:0000256" key="1">
    <source>
        <dbReference type="ARBA" id="ARBA00009995"/>
    </source>
</evidence>
<dbReference type="Proteomes" id="UP001652582">
    <property type="component" value="Chromosome 2"/>
</dbReference>
<sequence length="137" mass="16202">MLGDQWYNAEKYVKHGIGKKINIESLTATELQNTIESIIRDERYRKNILKLRDLLQDQPESSLDRAIWWTEYVIRHGGAKHLRPPSANISYAEYFQIDVIFILLLVVLICFGIIILSMFCILKKFKLRKDIRKFKCQ</sequence>
<keyword evidence="4" id="KW-0472">Membrane</keyword>
<evidence type="ECO:0000313" key="5">
    <source>
        <dbReference type="Proteomes" id="UP001652582"/>
    </source>
</evidence>
<keyword evidence="5" id="KW-1185">Reference proteome</keyword>
<dbReference type="Gene3D" id="3.40.50.2000">
    <property type="entry name" value="Glycogen Phosphorylase B"/>
    <property type="match status" value="1"/>
</dbReference>
<dbReference type="SUPFAM" id="SSF53756">
    <property type="entry name" value="UDP-Glycosyltransferase/glycogen phosphorylase"/>
    <property type="match status" value="1"/>
</dbReference>
<accession>A0ABM3LRK8</accession>
<keyword evidence="2" id="KW-0328">Glycosyltransferase</keyword>
<dbReference type="Pfam" id="PF00201">
    <property type="entry name" value="UDPGT"/>
    <property type="match status" value="1"/>
</dbReference>